<dbReference type="InterPro" id="IPR002110">
    <property type="entry name" value="Ankyrin_rpt"/>
</dbReference>
<evidence type="ECO:0000256" key="1">
    <source>
        <dbReference type="ARBA" id="ARBA00022737"/>
    </source>
</evidence>
<dbReference type="OrthoDB" id="10071877at2759"/>
<dbReference type="InterPro" id="IPR011990">
    <property type="entry name" value="TPR-like_helical_dom_sf"/>
</dbReference>
<dbReference type="Gene3D" id="1.25.40.10">
    <property type="entry name" value="Tetratricopeptide repeat domain"/>
    <property type="match status" value="1"/>
</dbReference>
<feature type="repeat" description="ANK" evidence="3">
    <location>
        <begin position="194"/>
        <end position="220"/>
    </location>
</feature>
<dbReference type="SUPFAM" id="SSF48403">
    <property type="entry name" value="Ankyrin repeat"/>
    <property type="match status" value="2"/>
</dbReference>
<evidence type="ECO:0000313" key="4">
    <source>
        <dbReference type="EMBL" id="TMS37365.1"/>
    </source>
</evidence>
<accession>A0A4U8UWY8</accession>
<proteinExistence type="predicted"/>
<dbReference type="Pfam" id="PF13606">
    <property type="entry name" value="Ank_3"/>
    <property type="match status" value="1"/>
</dbReference>
<dbReference type="InterPro" id="IPR036770">
    <property type="entry name" value="Ankyrin_rpt-contain_sf"/>
</dbReference>
<dbReference type="STRING" id="34508.A0A4U8UWY8"/>
<sequence length="693" mass="77953">MIYEDYGHKISVDLYRPVVHRAVSTGSLHRVEFFTKSMSKEEFRQCVGPDRNGRYSSFVCAARYGQYEILKYMMERGADPNTTGQVEFDGELISDAPALWAACAAGHMEIVEHLVEVGKADINAATSSSSTPLRGACFDGHLDIVKYLVNHGANIEAANKHGHTPLMIAAFRKQNDIVQYLLESAADVKRKSVRGNTALHDAAEVGDPLITGMLIDAGGENVADEYGTTPFMCAAYLGRVRLFQILTPKASRGELRDCYKLLGAHFLDRTHDIQEAVRCWEISIMIDTEMRNNGECHLFELPDSSKEVYGGVTEIQTLQELQNISADPERMKIQALMIRERILGGHHSETIYALRYRGALFCDMGQFDQCMHIWKHALNLQQHHLCPLHPGIIATFGTFLETFVYATNERVINGSAVCFNKQNVLSNVMIVLDRLIFEFERYMRKEKKIDFDDVFIDCVRTLGLELKQLLLYGLHIMNLVFRLETSVKVQQGILEVCSSFTDCKGLGACCPRYNPKFVETPVVNDGPISDELHQFGTSYDRPVICVNLQNHIRSFIKISGALGLNVLHLLFETRTMRVDEVQFPCVTLMNLLLKAGATPNKVDENGNMPLHCLMKSSFPRITLAQSLIAHDALVHARNKSNETCYELIRNRKPNWNLGHPISLLGLAANAVRRGNIQFKGIVPHHLEAFIDLH</sequence>
<dbReference type="EMBL" id="CM016762">
    <property type="protein sequence ID" value="TMS37365.1"/>
    <property type="molecule type" value="Genomic_DNA"/>
</dbReference>
<dbReference type="PROSITE" id="PS50297">
    <property type="entry name" value="ANK_REP_REGION"/>
    <property type="match status" value="3"/>
</dbReference>
<dbReference type="PROSITE" id="PS50088">
    <property type="entry name" value="ANK_REPEAT"/>
    <property type="match status" value="3"/>
</dbReference>
<dbReference type="Gene3D" id="1.25.40.20">
    <property type="entry name" value="Ankyrin repeat-containing domain"/>
    <property type="match status" value="3"/>
</dbReference>
<dbReference type="Pfam" id="PF12796">
    <property type="entry name" value="Ank_2"/>
    <property type="match status" value="1"/>
</dbReference>
<evidence type="ECO:0000256" key="3">
    <source>
        <dbReference type="PROSITE-ProRule" id="PRU00023"/>
    </source>
</evidence>
<dbReference type="AlphaFoldDB" id="A0A4U8UWY8"/>
<dbReference type="Proteomes" id="UP000298663">
    <property type="component" value="Chromosome X"/>
</dbReference>
<comment type="caution">
    <text evidence="4">The sequence shown here is derived from an EMBL/GenBank/DDBJ whole genome shotgun (WGS) entry which is preliminary data.</text>
</comment>
<dbReference type="SMART" id="SM00248">
    <property type="entry name" value="ANK"/>
    <property type="match status" value="8"/>
</dbReference>
<reference evidence="4 5" key="1">
    <citation type="journal article" date="2015" name="Genome Biol.">
        <title>Comparative genomics of Steinernema reveals deeply conserved gene regulatory networks.</title>
        <authorList>
            <person name="Dillman A.R."/>
            <person name="Macchietto M."/>
            <person name="Porter C.F."/>
            <person name="Rogers A."/>
            <person name="Williams B."/>
            <person name="Antoshechkin I."/>
            <person name="Lee M.M."/>
            <person name="Goodwin Z."/>
            <person name="Lu X."/>
            <person name="Lewis E.E."/>
            <person name="Goodrich-Blair H."/>
            <person name="Stock S.P."/>
            <person name="Adams B.J."/>
            <person name="Sternberg P.W."/>
            <person name="Mortazavi A."/>
        </authorList>
    </citation>
    <scope>NUCLEOTIDE SEQUENCE [LARGE SCALE GENOMIC DNA]</scope>
    <source>
        <strain evidence="4 5">ALL</strain>
    </source>
</reference>
<reference evidence="4 5" key="2">
    <citation type="journal article" date="2019" name="G3 (Bethesda)">
        <title>Hybrid Assembly of the Genome of the Entomopathogenic Nematode Steinernema carpocapsae Identifies the X-Chromosome.</title>
        <authorList>
            <person name="Serra L."/>
            <person name="Macchietto M."/>
            <person name="Macias-Munoz A."/>
            <person name="McGill C.J."/>
            <person name="Rodriguez I.M."/>
            <person name="Rodriguez B."/>
            <person name="Murad R."/>
            <person name="Mortazavi A."/>
        </authorList>
    </citation>
    <scope>NUCLEOTIDE SEQUENCE [LARGE SCALE GENOMIC DNA]</scope>
    <source>
        <strain evidence="4 5">ALL</strain>
    </source>
</reference>
<feature type="repeat" description="ANK" evidence="3">
    <location>
        <begin position="128"/>
        <end position="160"/>
    </location>
</feature>
<keyword evidence="1" id="KW-0677">Repeat</keyword>
<organism evidence="4 5">
    <name type="scientific">Steinernema carpocapsae</name>
    <name type="common">Entomopathogenic nematode</name>
    <dbReference type="NCBI Taxonomy" id="34508"/>
    <lineage>
        <taxon>Eukaryota</taxon>
        <taxon>Metazoa</taxon>
        <taxon>Ecdysozoa</taxon>
        <taxon>Nematoda</taxon>
        <taxon>Chromadorea</taxon>
        <taxon>Rhabditida</taxon>
        <taxon>Tylenchina</taxon>
        <taxon>Panagrolaimomorpha</taxon>
        <taxon>Strongyloidoidea</taxon>
        <taxon>Steinernematidae</taxon>
        <taxon>Steinernema</taxon>
    </lineage>
</organism>
<evidence type="ECO:0000313" key="5">
    <source>
        <dbReference type="Proteomes" id="UP000298663"/>
    </source>
</evidence>
<name>A0A4U8UWY8_STECR</name>
<gene>
    <name evidence="4" type="ORF">L596_004309</name>
</gene>
<dbReference type="PANTHER" id="PTHR24171:SF9">
    <property type="entry name" value="ANKYRIN REPEAT DOMAIN-CONTAINING PROTEIN 39"/>
    <property type="match status" value="1"/>
</dbReference>
<keyword evidence="2 3" id="KW-0040">ANK repeat</keyword>
<dbReference type="EMBL" id="AZBU02000001">
    <property type="protein sequence ID" value="TMS37365.1"/>
    <property type="molecule type" value="Genomic_DNA"/>
</dbReference>
<keyword evidence="5" id="KW-1185">Reference proteome</keyword>
<evidence type="ECO:0000256" key="2">
    <source>
        <dbReference type="ARBA" id="ARBA00023043"/>
    </source>
</evidence>
<feature type="repeat" description="ANK" evidence="3">
    <location>
        <begin position="161"/>
        <end position="193"/>
    </location>
</feature>
<dbReference type="PANTHER" id="PTHR24171">
    <property type="entry name" value="ANKYRIN REPEAT DOMAIN-CONTAINING PROTEIN 39-RELATED"/>
    <property type="match status" value="1"/>
</dbReference>
<protein>
    <submittedName>
        <fullName evidence="4">Uncharacterized protein</fullName>
    </submittedName>
</protein>